<dbReference type="Proteomes" id="UP001371456">
    <property type="component" value="Unassembled WGS sequence"/>
</dbReference>
<name>A0AAN8Y1F8_SOLBU</name>
<gene>
    <name evidence="1" type="ORF">RDI58_028726</name>
</gene>
<evidence type="ECO:0000313" key="1">
    <source>
        <dbReference type="EMBL" id="KAK6773488.1"/>
    </source>
</evidence>
<reference evidence="1 2" key="1">
    <citation type="submission" date="2024-02" db="EMBL/GenBank/DDBJ databases">
        <title>de novo genome assembly of Solanum bulbocastanum strain 11H21.</title>
        <authorList>
            <person name="Hosaka A.J."/>
        </authorList>
    </citation>
    <scope>NUCLEOTIDE SEQUENCE [LARGE SCALE GENOMIC DNA]</scope>
    <source>
        <tissue evidence="1">Young leaves</tissue>
    </source>
</reference>
<sequence>MGRKILNMDR</sequence>
<keyword evidence="2" id="KW-1185">Reference proteome</keyword>
<organism evidence="1 2">
    <name type="scientific">Solanum bulbocastanum</name>
    <name type="common">Wild potato</name>
    <dbReference type="NCBI Taxonomy" id="147425"/>
    <lineage>
        <taxon>Eukaryota</taxon>
        <taxon>Viridiplantae</taxon>
        <taxon>Streptophyta</taxon>
        <taxon>Embryophyta</taxon>
        <taxon>Tracheophyta</taxon>
        <taxon>Spermatophyta</taxon>
        <taxon>Magnoliopsida</taxon>
        <taxon>eudicotyledons</taxon>
        <taxon>Gunneridae</taxon>
        <taxon>Pentapetalae</taxon>
        <taxon>asterids</taxon>
        <taxon>lamiids</taxon>
        <taxon>Solanales</taxon>
        <taxon>Solanaceae</taxon>
        <taxon>Solanoideae</taxon>
        <taxon>Solaneae</taxon>
        <taxon>Solanum</taxon>
    </lineage>
</organism>
<evidence type="ECO:0000313" key="2">
    <source>
        <dbReference type="Proteomes" id="UP001371456"/>
    </source>
</evidence>
<accession>A0AAN8Y1F8</accession>
<comment type="caution">
    <text evidence="1">The sequence shown here is derived from an EMBL/GenBank/DDBJ whole genome shotgun (WGS) entry which is preliminary data.</text>
</comment>
<protein>
    <submittedName>
        <fullName evidence="1">Uncharacterized protein</fullName>
    </submittedName>
</protein>
<dbReference type="EMBL" id="JBANQN010000012">
    <property type="protein sequence ID" value="KAK6773488.1"/>
    <property type="molecule type" value="Genomic_DNA"/>
</dbReference>
<proteinExistence type="predicted"/>